<sequence>MELTAHASRRRQQRGIAYPLMELLYQFGSIHYHRGMEVYSIDKEAAETLKTEVSYSAQIIEKLLTVYMVMKDDLVITVAHKTVRQKNNRK</sequence>
<proteinExistence type="predicted"/>
<reference evidence="1" key="1">
    <citation type="submission" date="2022-10" db="EMBL/GenBank/DDBJ databases">
        <title>Completed Genome Sequence of two octocoral isolated bacterium, Endozoicomonas euniceicola EF212T and Endozoicomonas gorgoniicola PS125T.</title>
        <authorList>
            <person name="Chiou Y.-J."/>
            <person name="Chen Y.-H."/>
        </authorList>
    </citation>
    <scope>NUCLEOTIDE SEQUENCE</scope>
    <source>
        <strain evidence="1">EF212</strain>
    </source>
</reference>
<accession>A0ABY6GS60</accession>
<evidence type="ECO:0008006" key="3">
    <source>
        <dbReference type="Google" id="ProtNLM"/>
    </source>
</evidence>
<dbReference type="Proteomes" id="UP001163255">
    <property type="component" value="Chromosome"/>
</dbReference>
<organism evidence="1 2">
    <name type="scientific">Endozoicomonas euniceicola</name>
    <dbReference type="NCBI Taxonomy" id="1234143"/>
    <lineage>
        <taxon>Bacteria</taxon>
        <taxon>Pseudomonadati</taxon>
        <taxon>Pseudomonadota</taxon>
        <taxon>Gammaproteobacteria</taxon>
        <taxon>Oceanospirillales</taxon>
        <taxon>Endozoicomonadaceae</taxon>
        <taxon>Endozoicomonas</taxon>
    </lineage>
</organism>
<dbReference type="RefSeq" id="WP_262596628.1">
    <property type="nucleotide sequence ID" value="NZ_CP103300.1"/>
</dbReference>
<evidence type="ECO:0000313" key="1">
    <source>
        <dbReference type="EMBL" id="UYM14896.1"/>
    </source>
</evidence>
<protein>
    <recommendedName>
        <fullName evidence="3">DUF4258 domain-containing protein</fullName>
    </recommendedName>
</protein>
<name>A0ABY6GS60_9GAMM</name>
<gene>
    <name evidence="1" type="ORF">NX720_18675</name>
</gene>
<dbReference type="EMBL" id="CP103300">
    <property type="protein sequence ID" value="UYM14896.1"/>
    <property type="molecule type" value="Genomic_DNA"/>
</dbReference>
<evidence type="ECO:0000313" key="2">
    <source>
        <dbReference type="Proteomes" id="UP001163255"/>
    </source>
</evidence>
<keyword evidence="2" id="KW-1185">Reference proteome</keyword>